<dbReference type="InterPro" id="IPR029017">
    <property type="entry name" value="Enolase-like_N"/>
</dbReference>
<name>A0AAE0KXM4_9CHLO</name>
<dbReference type="Proteomes" id="UP001190700">
    <property type="component" value="Unassembled WGS sequence"/>
</dbReference>
<dbReference type="SMART" id="SM00922">
    <property type="entry name" value="MR_MLE"/>
    <property type="match status" value="1"/>
</dbReference>
<dbReference type="SUPFAM" id="SSF51604">
    <property type="entry name" value="Enolase C-terminal domain-like"/>
    <property type="match status" value="1"/>
</dbReference>
<dbReference type="PANTHER" id="PTHR48080:SF2">
    <property type="entry name" value="D-GALACTONATE DEHYDRATASE"/>
    <property type="match status" value="1"/>
</dbReference>
<gene>
    <name evidence="2" type="ORF">CYMTET_26710</name>
</gene>
<accession>A0AAE0KXM4</accession>
<dbReference type="SFLD" id="SFLDS00001">
    <property type="entry name" value="Enolase"/>
    <property type="match status" value="1"/>
</dbReference>
<reference evidence="2 3" key="1">
    <citation type="journal article" date="2015" name="Genome Biol. Evol.">
        <title>Comparative Genomics of a Bacterivorous Green Alga Reveals Evolutionary Causalities and Consequences of Phago-Mixotrophic Mode of Nutrition.</title>
        <authorList>
            <person name="Burns J.A."/>
            <person name="Paasch A."/>
            <person name="Narechania A."/>
            <person name="Kim E."/>
        </authorList>
    </citation>
    <scope>NUCLEOTIDE SEQUENCE [LARGE SCALE GENOMIC DNA]</scope>
    <source>
        <strain evidence="2 3">PLY_AMNH</strain>
    </source>
</reference>
<feature type="domain" description="Mandelate racemase/muconate lactonizing enzyme C-terminal" evidence="1">
    <location>
        <begin position="111"/>
        <end position="220"/>
    </location>
</feature>
<dbReference type="InterPro" id="IPR013342">
    <property type="entry name" value="Mandelate_racemase_C"/>
</dbReference>
<dbReference type="AlphaFoldDB" id="A0AAE0KXM4"/>
<evidence type="ECO:0000313" key="2">
    <source>
        <dbReference type="EMBL" id="KAK3264558.1"/>
    </source>
</evidence>
<dbReference type="Gene3D" id="3.20.20.120">
    <property type="entry name" value="Enolase-like C-terminal domain"/>
    <property type="match status" value="1"/>
</dbReference>
<proteinExistence type="predicted"/>
<evidence type="ECO:0000259" key="1">
    <source>
        <dbReference type="SMART" id="SM00922"/>
    </source>
</evidence>
<protein>
    <recommendedName>
        <fullName evidence="1">Mandelate racemase/muconate lactonizing enzyme C-terminal domain-containing protein</fullName>
    </recommendedName>
</protein>
<dbReference type="EMBL" id="LGRX02014471">
    <property type="protein sequence ID" value="KAK3264558.1"/>
    <property type="molecule type" value="Genomic_DNA"/>
</dbReference>
<dbReference type="SUPFAM" id="SSF54826">
    <property type="entry name" value="Enolase N-terminal domain-like"/>
    <property type="match status" value="1"/>
</dbReference>
<dbReference type="InterPro" id="IPR034593">
    <property type="entry name" value="DgoD-like"/>
</dbReference>
<dbReference type="InterPro" id="IPR029065">
    <property type="entry name" value="Enolase_C-like"/>
</dbReference>
<keyword evidence="3" id="KW-1185">Reference proteome</keyword>
<dbReference type="PANTHER" id="PTHR48080">
    <property type="entry name" value="D-GALACTONATE DEHYDRATASE-RELATED"/>
    <property type="match status" value="1"/>
</dbReference>
<dbReference type="CDD" id="cd03316">
    <property type="entry name" value="MR_like"/>
    <property type="match status" value="1"/>
</dbReference>
<dbReference type="InterPro" id="IPR036849">
    <property type="entry name" value="Enolase-like_C_sf"/>
</dbReference>
<dbReference type="Gene3D" id="3.30.390.10">
    <property type="entry name" value="Enolase-like, N-terminal domain"/>
    <property type="match status" value="1"/>
</dbReference>
<evidence type="ECO:0000313" key="3">
    <source>
        <dbReference type="Proteomes" id="UP001190700"/>
    </source>
</evidence>
<sequence length="351" mass="38587">MGRSQMDAIHGDDDLVQSMFLRHVAPLAYQGDISTPETLSNLTKTIMYLNYKNTGQILSRAISGLDTAAWDVLGKKANKTVCDLVSARLDTTCREVVPVYCTNLTRNIATPDLIDLIVSLRKETGVSAFKYKIARTMGRNTDVYPGRTEEVIPLVRKEIDKLCGPGVKLMVDANGGYEQAGTAGAIAKLMQGYNYEWFEEPVPFWNYTETKKVKELGVVRIAAGENEYRADNLDLMIDSGIVDIVQPDFGYAGGFSQVLRVAQRAAMKGIKIDPHSPDRSMTEFFSAHLMAAVSNAGPFLEYGCVDRSTPGGVFEDPIVIRNGTISVPKAPGWGVQLTEKWLNQSSSIVYP</sequence>
<comment type="caution">
    <text evidence="2">The sequence shown here is derived from an EMBL/GenBank/DDBJ whole genome shotgun (WGS) entry which is preliminary data.</text>
</comment>
<dbReference type="Pfam" id="PF13378">
    <property type="entry name" value="MR_MLE_C"/>
    <property type="match status" value="1"/>
</dbReference>
<organism evidence="2 3">
    <name type="scientific">Cymbomonas tetramitiformis</name>
    <dbReference type="NCBI Taxonomy" id="36881"/>
    <lineage>
        <taxon>Eukaryota</taxon>
        <taxon>Viridiplantae</taxon>
        <taxon>Chlorophyta</taxon>
        <taxon>Pyramimonadophyceae</taxon>
        <taxon>Pyramimonadales</taxon>
        <taxon>Pyramimonadaceae</taxon>
        <taxon>Cymbomonas</taxon>
    </lineage>
</organism>